<dbReference type="Pfam" id="PF00010">
    <property type="entry name" value="HLH"/>
    <property type="match status" value="1"/>
</dbReference>
<feature type="region of interest" description="Disordered" evidence="6">
    <location>
        <begin position="367"/>
        <end position="397"/>
    </location>
</feature>
<keyword evidence="9" id="KW-1185">Reference proteome</keyword>
<dbReference type="FunFam" id="4.10.280.10:FF:000093">
    <property type="entry name" value="BHLH domain class transcription factor"/>
    <property type="match status" value="1"/>
</dbReference>
<feature type="region of interest" description="Disordered" evidence="6">
    <location>
        <begin position="231"/>
        <end position="273"/>
    </location>
</feature>
<evidence type="ECO:0000256" key="2">
    <source>
        <dbReference type="ARBA" id="ARBA00023015"/>
    </source>
</evidence>
<dbReference type="SMART" id="SM00353">
    <property type="entry name" value="HLH"/>
    <property type="match status" value="1"/>
</dbReference>
<proteinExistence type="predicted"/>
<feature type="region of interest" description="Disordered" evidence="6">
    <location>
        <begin position="512"/>
        <end position="554"/>
    </location>
</feature>
<evidence type="ECO:0000256" key="5">
    <source>
        <dbReference type="ARBA" id="ARBA00023242"/>
    </source>
</evidence>
<dbReference type="EMBL" id="JBFOLK010000014">
    <property type="protein sequence ID" value="KAL2462053.1"/>
    <property type="molecule type" value="Genomic_DNA"/>
</dbReference>
<dbReference type="CDD" id="cd11453">
    <property type="entry name" value="bHLH_AtBIM_like"/>
    <property type="match status" value="1"/>
</dbReference>
<feature type="region of interest" description="Disordered" evidence="6">
    <location>
        <begin position="25"/>
        <end position="59"/>
    </location>
</feature>
<evidence type="ECO:0000256" key="1">
    <source>
        <dbReference type="ARBA" id="ARBA00004123"/>
    </source>
</evidence>
<keyword evidence="2" id="KW-0805">Transcription regulation</keyword>
<feature type="compositionally biased region" description="Basic and acidic residues" evidence="6">
    <location>
        <begin position="262"/>
        <end position="273"/>
    </location>
</feature>
<keyword evidence="5" id="KW-0539">Nucleus</keyword>
<evidence type="ECO:0000313" key="9">
    <source>
        <dbReference type="Proteomes" id="UP001604336"/>
    </source>
</evidence>
<dbReference type="SUPFAM" id="SSF47459">
    <property type="entry name" value="HLH, helix-loop-helix DNA-binding domain"/>
    <property type="match status" value="1"/>
</dbReference>
<organism evidence="8 9">
    <name type="scientific">Abeliophyllum distichum</name>
    <dbReference type="NCBI Taxonomy" id="126358"/>
    <lineage>
        <taxon>Eukaryota</taxon>
        <taxon>Viridiplantae</taxon>
        <taxon>Streptophyta</taxon>
        <taxon>Embryophyta</taxon>
        <taxon>Tracheophyta</taxon>
        <taxon>Spermatophyta</taxon>
        <taxon>Magnoliopsida</taxon>
        <taxon>eudicotyledons</taxon>
        <taxon>Gunneridae</taxon>
        <taxon>Pentapetalae</taxon>
        <taxon>asterids</taxon>
        <taxon>lamiids</taxon>
        <taxon>Lamiales</taxon>
        <taxon>Oleaceae</taxon>
        <taxon>Forsythieae</taxon>
        <taxon>Abeliophyllum</taxon>
    </lineage>
</organism>
<dbReference type="InterPro" id="IPR044295">
    <property type="entry name" value="BIM1/2/3"/>
</dbReference>
<feature type="compositionally biased region" description="Polar residues" evidence="6">
    <location>
        <begin position="367"/>
        <end position="377"/>
    </location>
</feature>
<dbReference type="PANTHER" id="PTHR46412:SF3">
    <property type="entry name" value="TRANSCRIPTION FACTOR BIM1"/>
    <property type="match status" value="1"/>
</dbReference>
<keyword evidence="3" id="KW-0238">DNA-binding</keyword>
<dbReference type="AlphaFoldDB" id="A0ABD1PF85"/>
<dbReference type="Gene3D" id="4.10.280.10">
    <property type="entry name" value="Helix-loop-helix DNA-binding domain"/>
    <property type="match status" value="1"/>
</dbReference>
<dbReference type="InterPro" id="IPR036638">
    <property type="entry name" value="HLH_DNA-bd_sf"/>
</dbReference>
<dbReference type="InterPro" id="IPR011598">
    <property type="entry name" value="bHLH_dom"/>
</dbReference>
<evidence type="ECO:0000256" key="4">
    <source>
        <dbReference type="ARBA" id="ARBA00023163"/>
    </source>
</evidence>
<comment type="subcellular location">
    <subcellularLocation>
        <location evidence="1">Nucleus</location>
    </subcellularLocation>
</comment>
<evidence type="ECO:0000259" key="7">
    <source>
        <dbReference type="PROSITE" id="PS50888"/>
    </source>
</evidence>
<dbReference type="GO" id="GO:0005634">
    <property type="term" value="C:nucleus"/>
    <property type="evidence" value="ECO:0007669"/>
    <property type="project" value="UniProtKB-SubCell"/>
</dbReference>
<evidence type="ECO:0000256" key="6">
    <source>
        <dbReference type="SAM" id="MobiDB-lite"/>
    </source>
</evidence>
<protein>
    <submittedName>
        <fullName evidence="8">Transcription factor BIM1</fullName>
    </submittedName>
</protein>
<evidence type="ECO:0000256" key="3">
    <source>
        <dbReference type="ARBA" id="ARBA00023125"/>
    </source>
</evidence>
<keyword evidence="4" id="KW-0804">Transcription</keyword>
<reference evidence="9" key="1">
    <citation type="submission" date="2024-07" db="EMBL/GenBank/DDBJ databases">
        <title>Two chromosome-level genome assemblies of Korean endemic species Abeliophyllum distichum and Forsythia ovata (Oleaceae).</title>
        <authorList>
            <person name="Jang H."/>
        </authorList>
    </citation>
    <scope>NUCLEOTIDE SEQUENCE [LARGE SCALE GENOMIC DNA]</scope>
</reference>
<comment type="caution">
    <text evidence="8">The sequence shown here is derived from an EMBL/GenBank/DDBJ whole genome shotgun (WGS) entry which is preliminary data.</text>
</comment>
<dbReference type="PROSITE" id="PS50888">
    <property type="entry name" value="BHLH"/>
    <property type="match status" value="1"/>
</dbReference>
<gene>
    <name evidence="8" type="ORF">Adt_45473</name>
</gene>
<dbReference type="GO" id="GO:0003677">
    <property type="term" value="F:DNA binding"/>
    <property type="evidence" value="ECO:0007669"/>
    <property type="project" value="UniProtKB-KW"/>
</dbReference>
<accession>A0ABD1PF85</accession>
<feature type="domain" description="BHLH" evidence="7">
    <location>
        <begin position="256"/>
        <end position="306"/>
    </location>
</feature>
<evidence type="ECO:0000313" key="8">
    <source>
        <dbReference type="EMBL" id="KAL2462053.1"/>
    </source>
</evidence>
<dbReference type="PANTHER" id="PTHR46412">
    <property type="entry name" value="BES1-INTERACTING MYC-LIKE PROTEIN"/>
    <property type="match status" value="1"/>
</dbReference>
<sequence length="554" mass="61203">MELPQPRALGTEGRKATHDFLSLYSPVQQDPRPPQGGYLKTHDFLQPLESVGKNATKEENKIEITATEKSPPAVPPPSVEHILPGGIGTYSISYFNQRVLKPEGSLFAQASSTTRSDENQNSASYGGSGFMLWDESAEKKGQTGKENIAAERHILRESGLNGVGGQWMTVLEPPSQSSSNCNHNSKTFSSFLSSLPSSSQKNQTFMNMMTSATNDQEEDDDDDDEEFVIKKEITPHPKGHLPVKVEGKPMDQKPNTPRSKHSATEQRRRSKINDRFQRLREIIPHSEQKRDKASFLLEVIEYIQFLQEKVHKYESSYNVWNHEPSKFMQWSKPHIAEGFIDHSRGTNPGSGSASMFPAKFDENKTSVSPTIPINGQNLVEPDTKTATTSKEREPALRTKKAPVLPTMQHNIFSFGSTSIAASPVSPTPASDAEKTASWPQSQFWQNRSRVTECTVADDKMKNQELTIESGTISISSVYSQGLLNTLTQALKNSGVDLSQANISVQIDLGKRAPVSSTSTVKDDDDVPTGNKALPRSRAASTEESEQALKRLKTS</sequence>
<dbReference type="Proteomes" id="UP001604336">
    <property type="component" value="Unassembled WGS sequence"/>
</dbReference>
<name>A0ABD1PF85_9LAMI</name>